<protein>
    <submittedName>
        <fullName evidence="1">Histone H3-K9 methyltransferase plant protein</fullName>
        <ecNumber evidence="1">2.1.1.354</ecNumber>
    </submittedName>
</protein>
<comment type="caution">
    <text evidence="1">The sequence shown here is derived from an EMBL/GenBank/DDBJ whole genome shotgun (WGS) entry which is preliminary data.</text>
</comment>
<keyword evidence="2" id="KW-1185">Reference proteome</keyword>
<keyword evidence="1" id="KW-0808">Transferase</keyword>
<reference evidence="2" key="1">
    <citation type="journal article" date="2022" name="Nat. Commun.">
        <title>Chromosome evolution and the genetic basis of agronomically important traits in greater yam.</title>
        <authorList>
            <person name="Bredeson J.V."/>
            <person name="Lyons J.B."/>
            <person name="Oniyinde I.O."/>
            <person name="Okereke N.R."/>
            <person name="Kolade O."/>
            <person name="Nnabue I."/>
            <person name="Nwadili C.O."/>
            <person name="Hribova E."/>
            <person name="Parker M."/>
            <person name="Nwogha J."/>
            <person name="Shu S."/>
            <person name="Carlson J."/>
            <person name="Kariba R."/>
            <person name="Muthemba S."/>
            <person name="Knop K."/>
            <person name="Barton G.J."/>
            <person name="Sherwood A.V."/>
            <person name="Lopez-Montes A."/>
            <person name="Asiedu R."/>
            <person name="Jamnadass R."/>
            <person name="Muchugi A."/>
            <person name="Goodstein D."/>
            <person name="Egesi C.N."/>
            <person name="Featherston J."/>
            <person name="Asfaw A."/>
            <person name="Simpson G.G."/>
            <person name="Dolezel J."/>
            <person name="Hendre P.S."/>
            <person name="Van Deynze A."/>
            <person name="Kumar P.L."/>
            <person name="Obidiegwu J.E."/>
            <person name="Bhattacharjee R."/>
            <person name="Rokhsar D.S."/>
        </authorList>
    </citation>
    <scope>NUCLEOTIDE SEQUENCE [LARGE SCALE GENOMIC DNA]</scope>
    <source>
        <strain evidence="2">cv. TDa95/00328</strain>
    </source>
</reference>
<sequence>MVGSIEDAKPISASAVPIASLVGQNESQENTIGGRRKRGRPKKQAAPPVVSQKAAKRDENLCNDVNMSDGGNVETLVPHHVDESSIAGRRKALGRSRKRVADAIKDQVEPCSAIPLASLNPVSENCGTSDVTGVKDNLVKEGSSDGHCHNSVSRPRKQDIVKCDQNDHLNGAATKDGEPDDAEAKSDHMKVKDTLRLFNKHYLHFVQEEERRYKEVEATLSKASNAVKVKPKGENKKVVNASTKVSKSSKAQKSKAEDGNEEIVKRASKRPDLKAISKMIEDQTVLNHRKRIGSIPGVDVGQQFFSRAEMVVLGLHGHWLNGIDYMGQGYSKLEMYKHLTFPVAVCIVLSGMYEDDTDNADEVVYTGQGGHDLLGSKHQISDQKMARGNLALKNNADSGVPVRVVRGHESTNSYCGKVYTYDGLYQVIKWWGEKGVSGFTVFKYKLRRLDGQPNLTTKQVHFARAQAPRSISELRGLVSEDISDGQENLPIPATNEVDDPPFAPKGFVYSKAMRTAKDLKIPSDAVGCDCVGDCVDLRKCACAGLNGFDFPYVRKDGGRLVEAKDVVFECGPNCSCNCSCVNRISQRGLKYRLEVYRTPKKGWAVRSWDTIPSGAPVCEYIGVLERSDEVDSVSENSYIFDIDCLQTMKGLDGRERRRGALASLSNIDDKQSDVPEYCINAGSVGNVARFINHSCEPNLFVQCVLSSHHDFKMARVVLFAADTIPPLQELTYDYGYALDSVVGPDGKVKTLNCYCGATGCKKRLY</sequence>
<keyword evidence="1" id="KW-0489">Methyltransferase</keyword>
<dbReference type="EC" id="2.1.1.354" evidence="1"/>
<gene>
    <name evidence="1" type="ORF">IHE45_19G096800</name>
</gene>
<proteinExistence type="predicted"/>
<dbReference type="Proteomes" id="UP000827976">
    <property type="component" value="Chromosome 19"/>
</dbReference>
<organism evidence="1 2">
    <name type="scientific">Dioscorea alata</name>
    <name type="common">Purple yam</name>
    <dbReference type="NCBI Taxonomy" id="55571"/>
    <lineage>
        <taxon>Eukaryota</taxon>
        <taxon>Viridiplantae</taxon>
        <taxon>Streptophyta</taxon>
        <taxon>Embryophyta</taxon>
        <taxon>Tracheophyta</taxon>
        <taxon>Spermatophyta</taxon>
        <taxon>Magnoliopsida</taxon>
        <taxon>Liliopsida</taxon>
        <taxon>Dioscoreales</taxon>
        <taxon>Dioscoreaceae</taxon>
        <taxon>Dioscorea</taxon>
    </lineage>
</organism>
<name>A0ACB7U070_DIOAL</name>
<dbReference type="EMBL" id="CM037029">
    <property type="protein sequence ID" value="KAH7653701.1"/>
    <property type="molecule type" value="Genomic_DNA"/>
</dbReference>
<evidence type="ECO:0000313" key="1">
    <source>
        <dbReference type="EMBL" id="KAH7653701.1"/>
    </source>
</evidence>
<accession>A0ACB7U070</accession>
<evidence type="ECO:0000313" key="2">
    <source>
        <dbReference type="Proteomes" id="UP000827976"/>
    </source>
</evidence>